<dbReference type="Gene3D" id="3.40.50.1820">
    <property type="entry name" value="alpha/beta hydrolase"/>
    <property type="match status" value="1"/>
</dbReference>
<comment type="caution">
    <text evidence="4">The sequence shown here is derived from an EMBL/GenBank/DDBJ whole genome shotgun (WGS) entry which is preliminary data.</text>
</comment>
<gene>
    <name evidence="4" type="ORF">HALOF300_04812</name>
</gene>
<dbReference type="Proteomes" id="UP000419743">
    <property type="component" value="Unassembled WGS sequence"/>
</dbReference>
<dbReference type="SUPFAM" id="SSF53474">
    <property type="entry name" value="alpha/beta-Hydrolases"/>
    <property type="match status" value="1"/>
</dbReference>
<proteinExistence type="inferred from homology"/>
<organism evidence="4 5">
    <name type="scientific">Occultella aeris</name>
    <dbReference type="NCBI Taxonomy" id="2761496"/>
    <lineage>
        <taxon>Bacteria</taxon>
        <taxon>Bacillati</taxon>
        <taxon>Actinomycetota</taxon>
        <taxon>Actinomycetes</taxon>
        <taxon>Micrococcales</taxon>
        <taxon>Ruaniaceae</taxon>
        <taxon>Occultella</taxon>
    </lineage>
</organism>
<keyword evidence="2 4" id="KW-0378">Hydrolase</keyword>
<protein>
    <submittedName>
        <fullName evidence="4">Putative hydrolase</fullName>
    </submittedName>
</protein>
<keyword evidence="5" id="KW-1185">Reference proteome</keyword>
<evidence type="ECO:0000313" key="4">
    <source>
        <dbReference type="EMBL" id="VZO40110.1"/>
    </source>
</evidence>
<dbReference type="RefSeq" id="WP_156743398.1">
    <property type="nucleotide sequence ID" value="NZ_CACRYJ010000068.1"/>
</dbReference>
<accession>A0A7M4DRL6</accession>
<dbReference type="Pfam" id="PF02230">
    <property type="entry name" value="Abhydrolase_2"/>
    <property type="match status" value="1"/>
</dbReference>
<evidence type="ECO:0000313" key="5">
    <source>
        <dbReference type="Proteomes" id="UP000419743"/>
    </source>
</evidence>
<feature type="domain" description="Phospholipase/carboxylesterase/thioesterase" evidence="3">
    <location>
        <begin position="29"/>
        <end position="225"/>
    </location>
</feature>
<dbReference type="GO" id="GO:0016787">
    <property type="term" value="F:hydrolase activity"/>
    <property type="evidence" value="ECO:0007669"/>
    <property type="project" value="UniProtKB-KW"/>
</dbReference>
<dbReference type="AlphaFoldDB" id="A0A7M4DRL6"/>
<dbReference type="InterPro" id="IPR029058">
    <property type="entry name" value="AB_hydrolase_fold"/>
</dbReference>
<dbReference type="InterPro" id="IPR003140">
    <property type="entry name" value="PLipase/COase/thioEstase"/>
</dbReference>
<dbReference type="EMBL" id="CACRYJ010000068">
    <property type="protein sequence ID" value="VZO40110.1"/>
    <property type="molecule type" value="Genomic_DNA"/>
</dbReference>
<sequence length="231" mass="24570">MSTLRPETLPLDAGATVWSVPPNRVDAALDARPLLVLLHGFGSNEADLAGLIPHLPAEFVIASLRAPLPVEVGAGRGYAWFPITDPGRPDPAYLDAGVRGIRRWLEHTHARVRTPGPVALLGFSQGGAMVTHLLRHNPEDYACGVVLSGFTAGGLVAGDEALSQIRPPVFWGRDEADPVIPAIAVQRTTAFLTSHVDLTERRYPGVGHSVAAAELEDVARFLREHVGAPGS</sequence>
<name>A0A7M4DRL6_9MICO</name>
<dbReference type="PANTHER" id="PTHR10655:SF17">
    <property type="entry name" value="LYSOPHOSPHOLIPASE-LIKE PROTEIN 1"/>
    <property type="match status" value="1"/>
</dbReference>
<comment type="similarity">
    <text evidence="1">Belongs to the AB hydrolase superfamily. AB hydrolase 2 family.</text>
</comment>
<evidence type="ECO:0000256" key="1">
    <source>
        <dbReference type="ARBA" id="ARBA00006499"/>
    </source>
</evidence>
<evidence type="ECO:0000259" key="3">
    <source>
        <dbReference type="Pfam" id="PF02230"/>
    </source>
</evidence>
<evidence type="ECO:0000256" key="2">
    <source>
        <dbReference type="ARBA" id="ARBA00022801"/>
    </source>
</evidence>
<dbReference type="PANTHER" id="PTHR10655">
    <property type="entry name" value="LYSOPHOSPHOLIPASE-RELATED"/>
    <property type="match status" value="1"/>
</dbReference>
<dbReference type="InterPro" id="IPR050565">
    <property type="entry name" value="LYPA1-2/EST-like"/>
</dbReference>
<reference evidence="4 5" key="1">
    <citation type="submission" date="2019-11" db="EMBL/GenBank/DDBJ databases">
        <authorList>
            <person name="Criscuolo A."/>
        </authorList>
    </citation>
    <scope>NUCLEOTIDE SEQUENCE [LARGE SCALE GENOMIC DNA]</scope>
    <source>
        <strain evidence="4">CIP111667</strain>
    </source>
</reference>